<organism evidence="7">
    <name type="scientific">Bostrychus sinensis</name>
    <name type="common">four-eyed sleeper</name>
    <dbReference type="NCBI Taxonomy" id="86224"/>
    <lineage>
        <taxon>Eukaryota</taxon>
        <taxon>Metazoa</taxon>
        <taxon>Chordata</taxon>
        <taxon>Craniata</taxon>
        <taxon>Vertebrata</taxon>
        <taxon>Euteleostomi</taxon>
        <taxon>Actinopterygii</taxon>
        <taxon>Neopterygii</taxon>
        <taxon>Teleostei</taxon>
        <taxon>Neoteleostei</taxon>
        <taxon>Acanthomorphata</taxon>
        <taxon>Gobiaria</taxon>
        <taxon>Gobiiformes</taxon>
        <taxon>Eleotroidei</taxon>
        <taxon>Eleotridae</taxon>
        <taxon>Butinae</taxon>
        <taxon>Bostrychus</taxon>
    </lineage>
</organism>
<dbReference type="PRINTS" id="PR00376">
    <property type="entry name" value="IL1BCENZYME"/>
</dbReference>
<evidence type="ECO:0000259" key="4">
    <source>
        <dbReference type="PROSITE" id="PS50207"/>
    </source>
</evidence>
<evidence type="ECO:0000256" key="3">
    <source>
        <dbReference type="RuleBase" id="RU003971"/>
    </source>
</evidence>
<dbReference type="PANTHER" id="PTHR47901">
    <property type="entry name" value="CASPASE RECRUITMENT DOMAIN-CONTAINING PROTEIN 18"/>
    <property type="match status" value="1"/>
</dbReference>
<dbReference type="CDD" id="cd00032">
    <property type="entry name" value="CASc"/>
    <property type="match status" value="1"/>
</dbReference>
<reference evidence="7" key="1">
    <citation type="journal article" date="2020" name="J. Fish Dis.">
        <title>Molecular characterization of three caspases from Bostrychus sinensis and their transcriptional responses to bacteria and viruses.</title>
        <authorList>
            <person name="Ding Y."/>
            <person name="Wei K."/>
            <person name="Yang X."/>
            <person name="Jing F."/>
            <person name="Shen B."/>
            <person name="Zhang J."/>
        </authorList>
    </citation>
    <scope>NUCLEOTIDE SEQUENCE</scope>
</reference>
<dbReference type="PROSITE" id="PS50208">
    <property type="entry name" value="CASPASE_P20"/>
    <property type="match status" value="1"/>
</dbReference>
<dbReference type="InterPro" id="IPR001309">
    <property type="entry name" value="Pept_C14_p20"/>
</dbReference>
<evidence type="ECO:0000256" key="2">
    <source>
        <dbReference type="PIRSR" id="PIRSR038001-1"/>
    </source>
</evidence>
<dbReference type="InterPro" id="IPR029030">
    <property type="entry name" value="Caspase-like_dom_sf"/>
</dbReference>
<dbReference type="InterPro" id="IPR033139">
    <property type="entry name" value="Caspase_cys_AS"/>
</dbReference>
<dbReference type="SUPFAM" id="SSF52129">
    <property type="entry name" value="Caspase-like"/>
    <property type="match status" value="1"/>
</dbReference>
<protein>
    <submittedName>
        <fullName evidence="7">Caspase 1</fullName>
    </submittedName>
</protein>
<dbReference type="SUPFAM" id="SSF47986">
    <property type="entry name" value="DEATH domain"/>
    <property type="match status" value="1"/>
</dbReference>
<feature type="domain" description="Caspase family p20" evidence="5">
    <location>
        <begin position="136"/>
        <end position="270"/>
    </location>
</feature>
<comment type="similarity">
    <text evidence="1 3">Belongs to the peptidase C14A family.</text>
</comment>
<dbReference type="PIRSF" id="PIRSF038001">
    <property type="entry name" value="Caspase_ICE"/>
    <property type="match status" value="1"/>
</dbReference>
<dbReference type="PANTHER" id="PTHR47901:SF3">
    <property type="entry name" value="CASPASE-1"/>
    <property type="match status" value="1"/>
</dbReference>
<feature type="active site" evidence="2">
    <location>
        <position position="266"/>
    </location>
</feature>
<feature type="active site" evidence="2">
    <location>
        <position position="213"/>
    </location>
</feature>
<dbReference type="GO" id="GO:0006508">
    <property type="term" value="P:proteolysis"/>
    <property type="evidence" value="ECO:0007669"/>
    <property type="project" value="InterPro"/>
</dbReference>
<dbReference type="GO" id="GO:0004197">
    <property type="term" value="F:cysteine-type endopeptidase activity"/>
    <property type="evidence" value="ECO:0007669"/>
    <property type="project" value="InterPro"/>
</dbReference>
<dbReference type="Gene3D" id="3.40.50.1460">
    <property type="match status" value="1"/>
</dbReference>
<dbReference type="Pfam" id="PF00656">
    <property type="entry name" value="Peptidase_C14"/>
    <property type="match status" value="1"/>
</dbReference>
<dbReference type="InterPro" id="IPR002138">
    <property type="entry name" value="Pept_C14_p10"/>
</dbReference>
<dbReference type="GO" id="GO:0072559">
    <property type="term" value="C:NLRP3 inflammasome complex"/>
    <property type="evidence" value="ECO:0007669"/>
    <property type="project" value="TreeGrafter"/>
</dbReference>
<dbReference type="InterPro" id="IPR015917">
    <property type="entry name" value="Pept_C14A"/>
</dbReference>
<feature type="domain" description="Caspase family p10" evidence="4">
    <location>
        <begin position="297"/>
        <end position="384"/>
    </location>
</feature>
<sequence length="390" mass="44539">MAEELARLRTKFVEKVSKEIVNQLLDYLLDERVLNLGERESIIEENKSTANKARKLIDTVRKKGDNASNKLIIHLQKRHPKLYKDLCQSCGQAAESAAESQEQQGWSGTLIKTTKAFWIEKQSNNDIYPVTLNSVKNRVALLITNITFADENKNRRGAEKDEVNMEKLLTALGYEVVKHTNLTAKQMDEALVQFSKHPKLKETDSVFVVIMSHGKLGSILGVNFKPDLSSEEEADELPINNIFRHLNAEHCPELVDKPKIIIIQACRGDKKGAVLVCDGVESDQCLSAKGGDIKDDAKRYIHEEKDFIALLSCTPDTVSYRQHSQGSFLIQFIVEVFNTFAWKYDIEELFRKVMQRFENFPHPSLRQMATKDRCTIIRHFYLFPGLSHMN</sequence>
<feature type="domain" description="CARD" evidence="6">
    <location>
        <begin position="1"/>
        <end position="90"/>
    </location>
</feature>
<evidence type="ECO:0000313" key="7">
    <source>
        <dbReference type="EMBL" id="QIC34717.1"/>
    </source>
</evidence>
<name>A0A6C0W5P7_9TELE</name>
<dbReference type="InterPro" id="IPR011600">
    <property type="entry name" value="Pept_C14_caspase"/>
</dbReference>
<dbReference type="PROSITE" id="PS01122">
    <property type="entry name" value="CASPASE_CYS"/>
    <property type="match status" value="1"/>
</dbReference>
<dbReference type="GO" id="GO:0042981">
    <property type="term" value="P:regulation of apoptotic process"/>
    <property type="evidence" value="ECO:0007669"/>
    <property type="project" value="InterPro"/>
</dbReference>
<evidence type="ECO:0000259" key="6">
    <source>
        <dbReference type="PROSITE" id="PS50209"/>
    </source>
</evidence>
<dbReference type="PROSITE" id="PS50209">
    <property type="entry name" value="CARD"/>
    <property type="match status" value="1"/>
</dbReference>
<dbReference type="GO" id="GO:0097169">
    <property type="term" value="C:AIM2 inflammasome complex"/>
    <property type="evidence" value="ECO:0007669"/>
    <property type="project" value="TreeGrafter"/>
</dbReference>
<dbReference type="InterPro" id="IPR001315">
    <property type="entry name" value="CARD"/>
</dbReference>
<dbReference type="InterPro" id="IPR011029">
    <property type="entry name" value="DEATH-like_dom_sf"/>
</dbReference>
<evidence type="ECO:0000259" key="5">
    <source>
        <dbReference type="PROSITE" id="PS50208"/>
    </source>
</evidence>
<dbReference type="GO" id="GO:0050727">
    <property type="term" value="P:regulation of inflammatory response"/>
    <property type="evidence" value="ECO:0007669"/>
    <property type="project" value="TreeGrafter"/>
</dbReference>
<dbReference type="InterPro" id="IPR002398">
    <property type="entry name" value="Pept_C14"/>
</dbReference>
<evidence type="ECO:0000256" key="1">
    <source>
        <dbReference type="ARBA" id="ARBA00010134"/>
    </source>
</evidence>
<dbReference type="PROSITE" id="PS50207">
    <property type="entry name" value="CASPASE_P10"/>
    <property type="match status" value="1"/>
</dbReference>
<dbReference type="SMART" id="SM00115">
    <property type="entry name" value="CASc"/>
    <property type="match status" value="1"/>
</dbReference>
<proteinExistence type="evidence at transcript level"/>
<dbReference type="Pfam" id="PF00619">
    <property type="entry name" value="CARD"/>
    <property type="match status" value="1"/>
</dbReference>
<dbReference type="SMART" id="SM00114">
    <property type="entry name" value="CARD"/>
    <property type="match status" value="1"/>
</dbReference>
<dbReference type="Gene3D" id="1.10.533.10">
    <property type="entry name" value="Death Domain, Fas"/>
    <property type="match status" value="1"/>
</dbReference>
<dbReference type="AlphaFoldDB" id="A0A6C0W5P7"/>
<dbReference type="CDD" id="cd08325">
    <property type="entry name" value="CARD_CASP1-like"/>
    <property type="match status" value="1"/>
</dbReference>
<dbReference type="EMBL" id="MN646911">
    <property type="protein sequence ID" value="QIC34717.1"/>
    <property type="molecule type" value="mRNA"/>
</dbReference>
<accession>A0A6C0W5P7</accession>
<dbReference type="GO" id="GO:0072557">
    <property type="term" value="C:IPAF inflammasome complex"/>
    <property type="evidence" value="ECO:0007669"/>
    <property type="project" value="TreeGrafter"/>
</dbReference>